<organism evidence="2 3">
    <name type="scientific">Fonsecaea monophora</name>
    <dbReference type="NCBI Taxonomy" id="254056"/>
    <lineage>
        <taxon>Eukaryota</taxon>
        <taxon>Fungi</taxon>
        <taxon>Dikarya</taxon>
        <taxon>Ascomycota</taxon>
        <taxon>Pezizomycotina</taxon>
        <taxon>Eurotiomycetes</taxon>
        <taxon>Chaetothyriomycetidae</taxon>
        <taxon>Chaetothyriales</taxon>
        <taxon>Herpotrichiellaceae</taxon>
        <taxon>Fonsecaea</taxon>
    </lineage>
</organism>
<dbReference type="Proteomes" id="UP000077002">
    <property type="component" value="Unassembled WGS sequence"/>
</dbReference>
<feature type="region of interest" description="Disordered" evidence="1">
    <location>
        <begin position="1"/>
        <end position="332"/>
    </location>
</feature>
<feature type="compositionally biased region" description="Low complexity" evidence="1">
    <location>
        <begin position="210"/>
        <end position="219"/>
    </location>
</feature>
<dbReference type="GeneID" id="34602786"/>
<accession>A0A177F1K8</accession>
<feature type="compositionally biased region" description="Basic and acidic residues" evidence="1">
    <location>
        <begin position="280"/>
        <end position="300"/>
    </location>
</feature>
<dbReference type="RefSeq" id="XP_022510125.1">
    <property type="nucleotide sequence ID" value="XM_022657587.1"/>
</dbReference>
<feature type="compositionally biased region" description="Polar residues" evidence="1">
    <location>
        <begin position="73"/>
        <end position="88"/>
    </location>
</feature>
<proteinExistence type="predicted"/>
<reference evidence="2 3" key="1">
    <citation type="submission" date="2016-03" db="EMBL/GenBank/DDBJ databases">
        <title>Draft genome sequence of the Fonsecaea monophora CBS 269.37.</title>
        <authorList>
            <person name="Bombassaro A."/>
            <person name="Vinicius W.A."/>
            <person name="De Hoog S."/>
            <person name="Sun J."/>
            <person name="Souza E.M."/>
            <person name="Raittz R.T."/>
            <person name="Costa F."/>
            <person name="Leao A.C."/>
            <person name="Tadra-Sfeir M.Z."/>
            <person name="Baura V."/>
            <person name="Balsanelli E."/>
            <person name="Pedrosa F.O."/>
            <person name="Moreno L.F."/>
            <person name="Steffens M.B."/>
            <person name="Xi L."/>
            <person name="Bocca A.L."/>
            <person name="Felipe M.S."/>
            <person name="Teixeira M."/>
            <person name="Telles Filho F.Q."/>
            <person name="Azevedo C.M."/>
            <person name="Gomes R."/>
            <person name="Vicente V.A."/>
        </authorList>
    </citation>
    <scope>NUCLEOTIDE SEQUENCE [LARGE SCALE GENOMIC DNA]</scope>
    <source>
        <strain evidence="2 3">CBS 269.37</strain>
    </source>
</reference>
<name>A0A177F1K8_9EURO</name>
<comment type="caution">
    <text evidence="2">The sequence shown here is derived from an EMBL/GenBank/DDBJ whole genome shotgun (WGS) entry which is preliminary data.</text>
</comment>
<dbReference type="EMBL" id="LVKK01000060">
    <property type="protein sequence ID" value="OAG38173.1"/>
    <property type="molecule type" value="Genomic_DNA"/>
</dbReference>
<feature type="compositionally biased region" description="Basic and acidic residues" evidence="1">
    <location>
        <begin position="62"/>
        <end position="71"/>
    </location>
</feature>
<feature type="compositionally biased region" description="Low complexity" evidence="1">
    <location>
        <begin position="268"/>
        <end position="278"/>
    </location>
</feature>
<evidence type="ECO:0000256" key="1">
    <source>
        <dbReference type="SAM" id="MobiDB-lite"/>
    </source>
</evidence>
<feature type="compositionally biased region" description="Polar residues" evidence="1">
    <location>
        <begin position="1"/>
        <end position="28"/>
    </location>
</feature>
<dbReference type="AlphaFoldDB" id="A0A177F1K8"/>
<evidence type="ECO:0000313" key="3">
    <source>
        <dbReference type="Proteomes" id="UP000077002"/>
    </source>
</evidence>
<protein>
    <submittedName>
        <fullName evidence="2">Uncharacterized protein</fullName>
    </submittedName>
</protein>
<evidence type="ECO:0000313" key="2">
    <source>
        <dbReference type="EMBL" id="OAG38173.1"/>
    </source>
</evidence>
<dbReference type="OrthoDB" id="4837859at2759"/>
<gene>
    <name evidence="2" type="ORF">AYO21_07633</name>
</gene>
<sequence>MGCGSSSLKGSDIPNLNSQPTTVTSAQQIKKIGTNFSDVDYDQNARQRRMTEYAPHEQPPPRMREESRDIGATEQSTVAWEQWQQEYQYDTRPDRPGENSGVLTGHHGGNDRTMSGGGPTDRNNNNNNNNNDGDLRPYQTMDGGDWDNQDYQRQQRQQSYANGGGMQDGGGDPTSDMAKNAFATANDPANPNYQDGQRGGGGPRYSQAEGYNPNNNNANDNDHDDGDDHQQQQYDGYGRNMSTASYANGNPDIHDDGDDTGEPKKGWFSQKFQSFQSSRRPSEYTDEDLIKYTGKDRTQLRDWAQNRPGVGPNQEAGRVGTDNGLAAGAAWN</sequence>
<keyword evidence="3" id="KW-1185">Reference proteome</keyword>
<feature type="compositionally biased region" description="Gly residues" evidence="1">
    <location>
        <begin position="162"/>
        <end position="172"/>
    </location>
</feature>
<feature type="compositionally biased region" description="Basic and acidic residues" evidence="1">
    <location>
        <begin position="43"/>
        <end position="55"/>
    </location>
</feature>